<keyword evidence="4 8" id="KW-0503">Monooxygenase</keyword>
<dbReference type="Proteomes" id="UP000196240">
    <property type="component" value="Unassembled WGS sequence"/>
</dbReference>
<dbReference type="AlphaFoldDB" id="A0A1R7QDT9"/>
<dbReference type="GO" id="GO:0018529">
    <property type="term" value="F:nitrilotriacetate monooxygenase activity"/>
    <property type="evidence" value="ECO:0007669"/>
    <property type="project" value="UniProtKB-EC"/>
</dbReference>
<evidence type="ECO:0000256" key="2">
    <source>
        <dbReference type="ARBA" id="ARBA00022643"/>
    </source>
</evidence>
<reference evidence="8 9" key="1">
    <citation type="submission" date="2017-02" db="EMBL/GenBank/DDBJ databases">
        <authorList>
            <person name="Peterson S.W."/>
        </authorList>
    </citation>
    <scope>NUCLEOTIDE SEQUENCE [LARGE SCALE GENOMIC DNA]</scope>
    <source>
        <strain evidence="8">C6</strain>
    </source>
</reference>
<protein>
    <submittedName>
        <fullName evidence="8">Nitrilotriacetate monooxygenase component A</fullName>
        <ecNumber evidence="8">1.14.14.10</ecNumber>
    </submittedName>
</protein>
<keyword evidence="3 8" id="KW-0560">Oxidoreductase</keyword>
<evidence type="ECO:0000256" key="4">
    <source>
        <dbReference type="ARBA" id="ARBA00023033"/>
    </source>
</evidence>
<evidence type="ECO:0000256" key="6">
    <source>
        <dbReference type="PIRSR" id="PIRSR000337-1"/>
    </source>
</evidence>
<dbReference type="RefSeq" id="WP_087012966.1">
    <property type="nucleotide sequence ID" value="NZ_FUUY01000006.1"/>
</dbReference>
<dbReference type="Pfam" id="PF00296">
    <property type="entry name" value="Bac_luciferase"/>
    <property type="match status" value="1"/>
</dbReference>
<evidence type="ECO:0000256" key="3">
    <source>
        <dbReference type="ARBA" id="ARBA00023002"/>
    </source>
</evidence>
<dbReference type="CDD" id="cd01095">
    <property type="entry name" value="Nitrilotriacetate_monoxgenase"/>
    <property type="match status" value="1"/>
</dbReference>
<accession>A0A1R7QDT9</accession>
<feature type="binding site" evidence="6">
    <location>
        <position position="59"/>
    </location>
    <ligand>
        <name>FMN</name>
        <dbReference type="ChEBI" id="CHEBI:58210"/>
    </ligand>
</feature>
<gene>
    <name evidence="8" type="primary">ntaA</name>
    <name evidence="8" type="ORF">ACNJC6_02077</name>
</gene>
<dbReference type="NCBIfam" id="TIGR03860">
    <property type="entry name" value="FMN_nitrolo"/>
    <property type="match status" value="1"/>
</dbReference>
<dbReference type="EC" id="1.14.14.10" evidence="8"/>
<keyword evidence="1 6" id="KW-0285">Flavoprotein</keyword>
<dbReference type="Gene3D" id="3.20.20.30">
    <property type="entry name" value="Luciferase-like domain"/>
    <property type="match status" value="1"/>
</dbReference>
<dbReference type="PANTHER" id="PTHR30011">
    <property type="entry name" value="ALKANESULFONATE MONOOXYGENASE-RELATED"/>
    <property type="match status" value="1"/>
</dbReference>
<evidence type="ECO:0000313" key="9">
    <source>
        <dbReference type="Proteomes" id="UP000196240"/>
    </source>
</evidence>
<evidence type="ECO:0000259" key="7">
    <source>
        <dbReference type="Pfam" id="PF00296"/>
    </source>
</evidence>
<dbReference type="InterPro" id="IPR051260">
    <property type="entry name" value="Diverse_substr_monoxygenases"/>
</dbReference>
<dbReference type="EMBL" id="FUUY01000006">
    <property type="protein sequence ID" value="SJX22435.1"/>
    <property type="molecule type" value="Genomic_DNA"/>
</dbReference>
<proteinExistence type="inferred from homology"/>
<feature type="binding site" evidence="6">
    <location>
        <position position="151"/>
    </location>
    <ligand>
        <name>FMN</name>
        <dbReference type="ChEBI" id="CHEBI:58210"/>
    </ligand>
</feature>
<feature type="domain" description="Luciferase-like" evidence="7">
    <location>
        <begin position="30"/>
        <end position="387"/>
    </location>
</feature>
<feature type="binding site" evidence="6">
    <location>
        <position position="225"/>
    </location>
    <ligand>
        <name>FMN</name>
        <dbReference type="ChEBI" id="CHEBI:58210"/>
    </ligand>
</feature>
<comment type="similarity">
    <text evidence="5">Belongs to the NtaA/SnaA/DszA monooxygenase family.</text>
</comment>
<evidence type="ECO:0000256" key="1">
    <source>
        <dbReference type="ARBA" id="ARBA00022630"/>
    </source>
</evidence>
<sequence length="446" mass="49881">MSEPKRQIKLGAFLQSVGHHLAAWRHPDVNPEDVTSLEHLKNLAKIAEQGKFDAIFFADGLGWPQAVPHLLAKGAPAYYWEPLTVLSVLSQVTEKIGLISTISTSYLPPFHLARLFASLDHISQGRTGWNLVTSGTDFEAKNFNLNEQTKHNERYLRAREYVDVVKGLWDSFDDDAYLFNKTSGHFFDAEKLHYLNHQGEYYSVAGPLQSARPVQGYPVIVQAGSSEDGRHLAAETAEVVFTAQQTLEGAQAFYQDIKVRAAAFGRDAESIKVMPGIMPIVAGTYEQALEKFEQLQSLIDPEVGVGLLSAFLGNIDFSKYSLDDLVPEFPITEGWQSRQQLLIDLARQENLTIRQLYKKVAGARGHKILIGTASQIADELENWFNNGAADGFNILAPTFPHGLTDFVEQVIPELQRRGLFREEYEGTTLREHLGLTRPRSQYHDAA</sequence>
<keyword evidence="2 6" id="KW-0288">FMN</keyword>
<dbReference type="InterPro" id="IPR011251">
    <property type="entry name" value="Luciferase-like_dom"/>
</dbReference>
<dbReference type="PIRSF" id="PIRSF000337">
    <property type="entry name" value="NTA_MOA"/>
    <property type="match status" value="1"/>
</dbReference>
<dbReference type="InterPro" id="IPR016215">
    <property type="entry name" value="NTA_MOA"/>
</dbReference>
<dbReference type="InterPro" id="IPR036661">
    <property type="entry name" value="Luciferase-like_sf"/>
</dbReference>
<name>A0A1R7QDT9_ACIJO</name>
<feature type="binding site" evidence="6">
    <location>
        <position position="226"/>
    </location>
    <ligand>
        <name>FMN</name>
        <dbReference type="ChEBI" id="CHEBI:58210"/>
    </ligand>
</feature>
<feature type="binding site" evidence="6">
    <location>
        <position position="101"/>
    </location>
    <ligand>
        <name>FMN</name>
        <dbReference type="ChEBI" id="CHEBI:58210"/>
    </ligand>
</feature>
<dbReference type="SUPFAM" id="SSF51679">
    <property type="entry name" value="Bacterial luciferase-like"/>
    <property type="match status" value="1"/>
</dbReference>
<organism evidence="8 9">
    <name type="scientific">Acinetobacter johnsonii</name>
    <dbReference type="NCBI Taxonomy" id="40214"/>
    <lineage>
        <taxon>Bacteria</taxon>
        <taxon>Pseudomonadati</taxon>
        <taxon>Pseudomonadota</taxon>
        <taxon>Gammaproteobacteria</taxon>
        <taxon>Moraxellales</taxon>
        <taxon>Moraxellaceae</taxon>
        <taxon>Acinetobacter</taxon>
    </lineage>
</organism>
<evidence type="ECO:0000256" key="5">
    <source>
        <dbReference type="ARBA" id="ARBA00033748"/>
    </source>
</evidence>
<dbReference type="PANTHER" id="PTHR30011:SF16">
    <property type="entry name" value="C2H2 FINGER DOMAIN TRANSCRIPTION FACTOR (EUROFUNG)-RELATED"/>
    <property type="match status" value="1"/>
</dbReference>
<evidence type="ECO:0000313" key="8">
    <source>
        <dbReference type="EMBL" id="SJX22435.1"/>
    </source>
</evidence>
<feature type="binding site" evidence="6">
    <location>
        <position position="155"/>
    </location>
    <ligand>
        <name>FMN</name>
        <dbReference type="ChEBI" id="CHEBI:58210"/>
    </ligand>
</feature>